<evidence type="ECO:0000256" key="1">
    <source>
        <dbReference type="SAM" id="Phobius"/>
    </source>
</evidence>
<keyword evidence="1" id="KW-0812">Transmembrane</keyword>
<protein>
    <submittedName>
        <fullName evidence="2">Uncharacterized protein</fullName>
    </submittedName>
</protein>
<gene>
    <name evidence="2" type="ORF">PFX98_22840</name>
</gene>
<dbReference type="AlphaFoldDB" id="A0AA95NCQ8"/>
<dbReference type="RefSeq" id="WP_285232779.1">
    <property type="nucleotide sequence ID" value="NZ_CP116346.1"/>
</dbReference>
<feature type="transmembrane region" description="Helical" evidence="1">
    <location>
        <begin position="17"/>
        <end position="37"/>
    </location>
</feature>
<accession>A0AA95NCQ8</accession>
<keyword evidence="1" id="KW-0472">Membrane</keyword>
<sequence length="66" mass="7019">MASGKIHSFSDSGLHTALLAALIGILALILVDAFFFTPEGRTPVIWRLDRVVVEGQATPPGHPPGR</sequence>
<organism evidence="2 3">
    <name type="scientific">Paucibacter sediminis</name>
    <dbReference type="NCBI Taxonomy" id="3019553"/>
    <lineage>
        <taxon>Bacteria</taxon>
        <taxon>Pseudomonadati</taxon>
        <taxon>Pseudomonadota</taxon>
        <taxon>Betaproteobacteria</taxon>
        <taxon>Burkholderiales</taxon>
        <taxon>Sphaerotilaceae</taxon>
        <taxon>Roseateles</taxon>
    </lineage>
</organism>
<dbReference type="Proteomes" id="UP001177769">
    <property type="component" value="Chromosome"/>
</dbReference>
<name>A0AA95NCQ8_9BURK</name>
<evidence type="ECO:0000313" key="2">
    <source>
        <dbReference type="EMBL" id="WIT11694.1"/>
    </source>
</evidence>
<reference evidence="2" key="1">
    <citation type="submission" date="2023-01" db="EMBL/GenBank/DDBJ databases">
        <title>Whole genome sequence of Paucibacter sp. S2-9 isolated from pond sediment.</title>
        <authorList>
            <person name="Jung J.Y."/>
        </authorList>
    </citation>
    <scope>NUCLEOTIDE SEQUENCE</scope>
    <source>
        <strain evidence="2">S2-9</strain>
    </source>
</reference>
<proteinExistence type="predicted"/>
<dbReference type="EMBL" id="CP116346">
    <property type="protein sequence ID" value="WIT11694.1"/>
    <property type="molecule type" value="Genomic_DNA"/>
</dbReference>
<keyword evidence="1" id="KW-1133">Transmembrane helix</keyword>
<keyword evidence="3" id="KW-1185">Reference proteome</keyword>
<dbReference type="KEGG" id="pais:PFX98_22840"/>
<evidence type="ECO:0000313" key="3">
    <source>
        <dbReference type="Proteomes" id="UP001177769"/>
    </source>
</evidence>